<gene>
    <name evidence="7" type="ORF">HH308_16995</name>
</gene>
<dbReference type="AlphaFoldDB" id="A0A848KXE5"/>
<evidence type="ECO:0000259" key="6">
    <source>
        <dbReference type="PROSITE" id="PS50850"/>
    </source>
</evidence>
<dbReference type="Proteomes" id="UP000550729">
    <property type="component" value="Unassembled WGS sequence"/>
</dbReference>
<reference evidence="7 8" key="1">
    <citation type="submission" date="2020-04" db="EMBL/GenBank/DDBJ databases">
        <title>Gordonia sp. nov. TBRC 11910.</title>
        <authorList>
            <person name="Suriyachadkun C."/>
        </authorList>
    </citation>
    <scope>NUCLEOTIDE SEQUENCE [LARGE SCALE GENOMIC DNA]</scope>
    <source>
        <strain evidence="7 8">TBRC 11910</strain>
    </source>
</reference>
<evidence type="ECO:0000256" key="3">
    <source>
        <dbReference type="ARBA" id="ARBA00022989"/>
    </source>
</evidence>
<dbReference type="EMBL" id="JABBNB010000018">
    <property type="protein sequence ID" value="NMO02912.1"/>
    <property type="molecule type" value="Genomic_DNA"/>
</dbReference>
<proteinExistence type="predicted"/>
<dbReference type="InterPro" id="IPR036259">
    <property type="entry name" value="MFS_trans_sf"/>
</dbReference>
<dbReference type="Pfam" id="PF07690">
    <property type="entry name" value="MFS_1"/>
    <property type="match status" value="1"/>
</dbReference>
<organism evidence="7 8">
    <name type="scientific">Gordonia asplenii</name>
    <dbReference type="NCBI Taxonomy" id="2725283"/>
    <lineage>
        <taxon>Bacteria</taxon>
        <taxon>Bacillati</taxon>
        <taxon>Actinomycetota</taxon>
        <taxon>Actinomycetes</taxon>
        <taxon>Mycobacteriales</taxon>
        <taxon>Gordoniaceae</taxon>
        <taxon>Gordonia</taxon>
    </lineage>
</organism>
<dbReference type="InterPro" id="IPR011701">
    <property type="entry name" value="MFS"/>
</dbReference>
<dbReference type="PANTHER" id="PTHR23514">
    <property type="entry name" value="BYPASS OF STOP CODON PROTEIN 6"/>
    <property type="match status" value="1"/>
</dbReference>
<dbReference type="InterPro" id="IPR051788">
    <property type="entry name" value="MFS_Transporter"/>
</dbReference>
<comment type="subcellular location">
    <subcellularLocation>
        <location evidence="1">Cell membrane</location>
        <topology evidence="1">Multi-pass membrane protein</topology>
    </subcellularLocation>
</comment>
<accession>A0A848KXE5</accession>
<evidence type="ECO:0000256" key="5">
    <source>
        <dbReference type="SAM" id="Phobius"/>
    </source>
</evidence>
<evidence type="ECO:0000256" key="4">
    <source>
        <dbReference type="ARBA" id="ARBA00023136"/>
    </source>
</evidence>
<dbReference type="Gene3D" id="1.20.1250.20">
    <property type="entry name" value="MFS general substrate transporter like domains"/>
    <property type="match status" value="1"/>
</dbReference>
<feature type="transmembrane region" description="Helical" evidence="5">
    <location>
        <begin position="178"/>
        <end position="197"/>
    </location>
</feature>
<protein>
    <submittedName>
        <fullName evidence="7">MFS transporter</fullName>
    </submittedName>
</protein>
<dbReference type="InterPro" id="IPR020846">
    <property type="entry name" value="MFS_dom"/>
</dbReference>
<name>A0A848KXE5_9ACTN</name>
<feature type="transmembrane region" description="Helical" evidence="5">
    <location>
        <begin position="18"/>
        <end position="36"/>
    </location>
</feature>
<dbReference type="GO" id="GO:0022857">
    <property type="term" value="F:transmembrane transporter activity"/>
    <property type="evidence" value="ECO:0007669"/>
    <property type="project" value="InterPro"/>
</dbReference>
<keyword evidence="8" id="KW-1185">Reference proteome</keyword>
<sequence length="275" mass="27238">MQGALAQSKSGAPVFGRLYASYTAAGIVGAILTSAVHASGGFAVGTLLIAAACAAAMAFVSVRWADPTREARAARGDARPVPLPRAMIWAVGAFVFAAFVVDSAVASWSTVYLQDGLKTSASVAPLGYAAYLAVVLVSRMTADLLVKRLGGAVTVSIGIASAVLGCLLVAAVPSPVGAVVGFAAAGAAAGLVVPVAFGRAGELCPARRDEVMARVNLFNYGGALIGAVVLGALSADSSALAIGFVLPAVAMLAVIPLLRSLRSGSSVVPAGAVTQ</sequence>
<feature type="transmembrane region" description="Helical" evidence="5">
    <location>
        <begin position="217"/>
        <end position="233"/>
    </location>
</feature>
<feature type="transmembrane region" description="Helical" evidence="5">
    <location>
        <begin position="42"/>
        <end position="65"/>
    </location>
</feature>
<dbReference type="GO" id="GO:0005886">
    <property type="term" value="C:plasma membrane"/>
    <property type="evidence" value="ECO:0007669"/>
    <property type="project" value="UniProtKB-SubCell"/>
</dbReference>
<keyword evidence="2 5" id="KW-0812">Transmembrane</keyword>
<keyword evidence="4 5" id="KW-0472">Membrane</keyword>
<feature type="domain" description="Major facilitator superfamily (MFS) profile" evidence="6">
    <location>
        <begin position="88"/>
        <end position="275"/>
    </location>
</feature>
<evidence type="ECO:0000256" key="1">
    <source>
        <dbReference type="ARBA" id="ARBA00004651"/>
    </source>
</evidence>
<evidence type="ECO:0000256" key="2">
    <source>
        <dbReference type="ARBA" id="ARBA00022692"/>
    </source>
</evidence>
<feature type="transmembrane region" description="Helical" evidence="5">
    <location>
        <begin position="149"/>
        <end position="172"/>
    </location>
</feature>
<comment type="caution">
    <text evidence="7">The sequence shown here is derived from an EMBL/GenBank/DDBJ whole genome shotgun (WGS) entry which is preliminary data.</text>
</comment>
<dbReference type="SUPFAM" id="SSF103473">
    <property type="entry name" value="MFS general substrate transporter"/>
    <property type="match status" value="1"/>
</dbReference>
<dbReference type="PROSITE" id="PS50850">
    <property type="entry name" value="MFS"/>
    <property type="match status" value="1"/>
</dbReference>
<feature type="transmembrane region" description="Helical" evidence="5">
    <location>
        <begin position="120"/>
        <end position="137"/>
    </location>
</feature>
<keyword evidence="3 5" id="KW-1133">Transmembrane helix</keyword>
<feature type="transmembrane region" description="Helical" evidence="5">
    <location>
        <begin position="86"/>
        <end position="108"/>
    </location>
</feature>
<dbReference type="RefSeq" id="WP_170195422.1">
    <property type="nucleotide sequence ID" value="NZ_JABBNB010000018.1"/>
</dbReference>
<feature type="transmembrane region" description="Helical" evidence="5">
    <location>
        <begin position="239"/>
        <end position="258"/>
    </location>
</feature>
<evidence type="ECO:0000313" key="7">
    <source>
        <dbReference type="EMBL" id="NMO02912.1"/>
    </source>
</evidence>
<dbReference type="PANTHER" id="PTHR23514:SF13">
    <property type="entry name" value="INNER MEMBRANE PROTEIN YBJJ"/>
    <property type="match status" value="1"/>
</dbReference>
<evidence type="ECO:0000313" key="8">
    <source>
        <dbReference type="Proteomes" id="UP000550729"/>
    </source>
</evidence>